<name>A0A2R6RPQ2_9APHY</name>
<dbReference type="GO" id="GO:0005634">
    <property type="term" value="C:nucleus"/>
    <property type="evidence" value="ECO:0007669"/>
    <property type="project" value="TreeGrafter"/>
</dbReference>
<dbReference type="InterPro" id="IPR013922">
    <property type="entry name" value="Cyclin_PHO80-like"/>
</dbReference>
<dbReference type="GO" id="GO:0000307">
    <property type="term" value="C:cyclin-dependent protein kinase holoenzyme complex"/>
    <property type="evidence" value="ECO:0007669"/>
    <property type="project" value="TreeGrafter"/>
</dbReference>
<gene>
    <name evidence="3" type="ORF">PHLCEN_2v2239</name>
</gene>
<organism evidence="3 4">
    <name type="scientific">Hermanssonia centrifuga</name>
    <dbReference type="NCBI Taxonomy" id="98765"/>
    <lineage>
        <taxon>Eukaryota</taxon>
        <taxon>Fungi</taxon>
        <taxon>Dikarya</taxon>
        <taxon>Basidiomycota</taxon>
        <taxon>Agaricomycotina</taxon>
        <taxon>Agaricomycetes</taxon>
        <taxon>Polyporales</taxon>
        <taxon>Meruliaceae</taxon>
        <taxon>Hermanssonia</taxon>
    </lineage>
</organism>
<evidence type="ECO:0000313" key="4">
    <source>
        <dbReference type="Proteomes" id="UP000186601"/>
    </source>
</evidence>
<dbReference type="Gene3D" id="1.10.472.10">
    <property type="entry name" value="Cyclin-like"/>
    <property type="match status" value="2"/>
</dbReference>
<evidence type="ECO:0000259" key="2">
    <source>
        <dbReference type="Pfam" id="PF00134"/>
    </source>
</evidence>
<proteinExistence type="predicted"/>
<dbReference type="PANTHER" id="PTHR15615">
    <property type="match status" value="1"/>
</dbReference>
<reference evidence="3 4" key="1">
    <citation type="submission" date="2018-02" db="EMBL/GenBank/DDBJ databases">
        <title>Genome sequence of the basidiomycete white-rot fungus Phlebia centrifuga.</title>
        <authorList>
            <person name="Granchi Z."/>
            <person name="Peng M."/>
            <person name="de Vries R.P."/>
            <person name="Hilden K."/>
            <person name="Makela M.R."/>
            <person name="Grigoriev I."/>
            <person name="Riley R."/>
        </authorList>
    </citation>
    <scope>NUCLEOTIDE SEQUENCE [LARGE SCALE GENOMIC DNA]</scope>
    <source>
        <strain evidence="3 4">FBCC195</strain>
    </source>
</reference>
<dbReference type="AlphaFoldDB" id="A0A2R6RPQ2"/>
<sequence length="421" mass="46803">MAHLPSAGVTSQLLRIHPASRVMACEHNPALMEMLAVPVDEPFIDYVVDCVVATVREALDRSWDRSCYRDLKDSTLIQLVRDVLRKAGCPAPTIYVALVYLNRARTHLEITHGVWACERVFLGAMVIAQKVRILAVFWLPSIAKTCISQYTNDGHFSAKSWALASGMFSARDITVMERELLFVLQFHLGVTQHDIVAHYSAIMTRCVLPPINRAAIMASAERSYRAGCYESRHHSSRGVRDTGYSYSSSYSPSSTSSSSSIDSPPVRTPESYAPSLGTYSVPPRDKYLDYSNCHNPPYLLSEGYLETLVLPPPQDFLSHSMDFDMQSSMPPLGFVDTKIYADASLPNLPYALADLLSGTETQSKTLPHISEVLPPSLIYPSGDGMFAWSERSQVPPQRDEWCQPPQLAMIPHSFGDLAYAF</sequence>
<evidence type="ECO:0000313" key="3">
    <source>
        <dbReference type="EMBL" id="PSS31997.1"/>
    </source>
</evidence>
<comment type="caution">
    <text evidence="3">The sequence shown here is derived from an EMBL/GenBank/DDBJ whole genome shotgun (WGS) entry which is preliminary data.</text>
</comment>
<dbReference type="Pfam" id="PF00134">
    <property type="entry name" value="Cyclin_N"/>
    <property type="match status" value="1"/>
</dbReference>
<dbReference type="EMBL" id="MLYV02000207">
    <property type="protein sequence ID" value="PSS31997.1"/>
    <property type="molecule type" value="Genomic_DNA"/>
</dbReference>
<dbReference type="GO" id="GO:0019901">
    <property type="term" value="F:protein kinase binding"/>
    <property type="evidence" value="ECO:0007669"/>
    <property type="project" value="InterPro"/>
</dbReference>
<dbReference type="InterPro" id="IPR036915">
    <property type="entry name" value="Cyclin-like_sf"/>
</dbReference>
<feature type="compositionally biased region" description="Low complexity" evidence="1">
    <location>
        <begin position="250"/>
        <end position="265"/>
    </location>
</feature>
<feature type="domain" description="Cyclin N-terminal" evidence="2">
    <location>
        <begin position="75"/>
        <end position="188"/>
    </location>
</feature>
<feature type="region of interest" description="Disordered" evidence="1">
    <location>
        <begin position="250"/>
        <end position="277"/>
    </location>
</feature>
<keyword evidence="4" id="KW-1185">Reference proteome</keyword>
<protein>
    <recommendedName>
        <fullName evidence="2">Cyclin N-terminal domain-containing protein</fullName>
    </recommendedName>
</protein>
<accession>A0A2R6RPQ2</accession>
<evidence type="ECO:0000256" key="1">
    <source>
        <dbReference type="SAM" id="MobiDB-lite"/>
    </source>
</evidence>
<dbReference type="STRING" id="98765.A0A2R6RPQ2"/>
<dbReference type="InterPro" id="IPR006671">
    <property type="entry name" value="Cyclin_N"/>
</dbReference>
<dbReference type="PANTHER" id="PTHR15615:SF10">
    <property type="entry name" value="PHO85 CYCLIN-2-RELATED"/>
    <property type="match status" value="1"/>
</dbReference>
<dbReference type="CDD" id="cd20557">
    <property type="entry name" value="CYCLIN_ScPCL1-like"/>
    <property type="match status" value="1"/>
</dbReference>
<dbReference type="OrthoDB" id="10250320at2759"/>
<dbReference type="GO" id="GO:0016538">
    <property type="term" value="F:cyclin-dependent protein serine/threonine kinase regulator activity"/>
    <property type="evidence" value="ECO:0007669"/>
    <property type="project" value="TreeGrafter"/>
</dbReference>
<dbReference type="SUPFAM" id="SSF47954">
    <property type="entry name" value="Cyclin-like"/>
    <property type="match status" value="1"/>
</dbReference>
<dbReference type="Proteomes" id="UP000186601">
    <property type="component" value="Unassembled WGS sequence"/>
</dbReference>